<sequence>MSSEAEEVARRHSAVTDYRKKRLQHKELESRVRAGIREEKPQTSFSFFLSVFFNLFNSSPCYYMDNDFHC</sequence>
<organism evidence="1">
    <name type="scientific">Rhizophora mucronata</name>
    <name type="common">Asiatic mangrove</name>
    <dbReference type="NCBI Taxonomy" id="61149"/>
    <lineage>
        <taxon>Eukaryota</taxon>
        <taxon>Viridiplantae</taxon>
        <taxon>Streptophyta</taxon>
        <taxon>Embryophyta</taxon>
        <taxon>Tracheophyta</taxon>
        <taxon>Spermatophyta</taxon>
        <taxon>Magnoliopsida</taxon>
        <taxon>eudicotyledons</taxon>
        <taxon>Gunneridae</taxon>
        <taxon>Pentapetalae</taxon>
        <taxon>rosids</taxon>
        <taxon>fabids</taxon>
        <taxon>Malpighiales</taxon>
        <taxon>Rhizophoraceae</taxon>
        <taxon>Rhizophora</taxon>
    </lineage>
</organism>
<name>A0A2P2M9G6_RHIMU</name>
<dbReference type="EMBL" id="GGEC01046361">
    <property type="protein sequence ID" value="MBX26845.1"/>
    <property type="molecule type" value="Transcribed_RNA"/>
</dbReference>
<proteinExistence type="predicted"/>
<reference evidence="1" key="1">
    <citation type="submission" date="2018-02" db="EMBL/GenBank/DDBJ databases">
        <title>Rhizophora mucronata_Transcriptome.</title>
        <authorList>
            <person name="Meera S.P."/>
            <person name="Sreeshan A."/>
            <person name="Augustine A."/>
        </authorList>
    </citation>
    <scope>NUCLEOTIDE SEQUENCE</scope>
    <source>
        <tissue evidence="1">Leaf</tissue>
    </source>
</reference>
<accession>A0A2P2M9G6</accession>
<evidence type="ECO:0000313" key="1">
    <source>
        <dbReference type="EMBL" id="MBX26845.1"/>
    </source>
</evidence>
<protein>
    <submittedName>
        <fullName evidence="1">Uncharacterized protein MANES_18G021300</fullName>
    </submittedName>
</protein>
<dbReference type="AlphaFoldDB" id="A0A2P2M9G6"/>